<dbReference type="InterPro" id="IPR017871">
    <property type="entry name" value="ABC_transporter-like_CS"/>
</dbReference>
<dbReference type="GO" id="GO:0016887">
    <property type="term" value="F:ATP hydrolysis activity"/>
    <property type="evidence" value="ECO:0007669"/>
    <property type="project" value="InterPro"/>
</dbReference>
<keyword evidence="2" id="KW-0547">Nucleotide-binding</keyword>
<evidence type="ECO:0000256" key="3">
    <source>
        <dbReference type="ARBA" id="ARBA00022840"/>
    </source>
</evidence>
<proteinExistence type="predicted"/>
<evidence type="ECO:0000313" key="7">
    <source>
        <dbReference type="EMBL" id="RXR32489.1"/>
    </source>
</evidence>
<dbReference type="SMART" id="SM00382">
    <property type="entry name" value="AAA"/>
    <property type="match status" value="1"/>
</dbReference>
<evidence type="ECO:0000259" key="5">
    <source>
        <dbReference type="PROSITE" id="PS50893"/>
    </source>
</evidence>
<evidence type="ECO:0000256" key="2">
    <source>
        <dbReference type="ARBA" id="ARBA00022741"/>
    </source>
</evidence>
<dbReference type="RefSeq" id="WP_030152880.1">
    <property type="nucleotide sequence ID" value="NZ_JOFV01000018.1"/>
</dbReference>
<evidence type="ECO:0000256" key="4">
    <source>
        <dbReference type="SAM" id="MobiDB-lite"/>
    </source>
</evidence>
<name>A0A4Q1KSW7_9CELL</name>
<dbReference type="STRING" id="1713.GCA_000718325_03257"/>
<dbReference type="PROSITE" id="PS50893">
    <property type="entry name" value="ABC_TRANSPORTER_2"/>
    <property type="match status" value="1"/>
</dbReference>
<dbReference type="InterPro" id="IPR003439">
    <property type="entry name" value="ABC_transporter-like_ATP-bd"/>
</dbReference>
<dbReference type="OrthoDB" id="9804819at2"/>
<protein>
    <submittedName>
        <fullName evidence="7">ATP-binding cassette domain-containing protein</fullName>
    </submittedName>
</protein>
<dbReference type="SUPFAM" id="SSF52540">
    <property type="entry name" value="P-loop containing nucleoside triphosphate hydrolases"/>
    <property type="match status" value="1"/>
</dbReference>
<dbReference type="Pfam" id="PF00005">
    <property type="entry name" value="ABC_tran"/>
    <property type="match status" value="1"/>
</dbReference>
<dbReference type="InterPro" id="IPR003593">
    <property type="entry name" value="AAA+_ATPase"/>
</dbReference>
<keyword evidence="1" id="KW-0813">Transport</keyword>
<evidence type="ECO:0000313" key="6">
    <source>
        <dbReference type="EMBL" id="RXR22424.1"/>
    </source>
</evidence>
<dbReference type="EMBL" id="SDJQ01000018">
    <property type="protein sequence ID" value="RXR32489.1"/>
    <property type="molecule type" value="Genomic_DNA"/>
</dbReference>
<dbReference type="GO" id="GO:0005524">
    <property type="term" value="F:ATP binding"/>
    <property type="evidence" value="ECO:0007669"/>
    <property type="project" value="UniProtKB-KW"/>
</dbReference>
<dbReference type="EMBL" id="SDJR01000013">
    <property type="protein sequence ID" value="RXR22424.1"/>
    <property type="molecule type" value="Genomic_DNA"/>
</dbReference>
<comment type="caution">
    <text evidence="7">The sequence shown here is derived from an EMBL/GenBank/DDBJ whole genome shotgun (WGS) entry which is preliminary data.</text>
</comment>
<dbReference type="PANTHER" id="PTHR43582">
    <property type="entry name" value="LINEARMYCIN RESISTANCE ATP-BINDING PROTEIN LNRL"/>
    <property type="match status" value="1"/>
</dbReference>
<dbReference type="InterPro" id="IPR027417">
    <property type="entry name" value="P-loop_NTPase"/>
</dbReference>
<dbReference type="Gene3D" id="3.40.50.300">
    <property type="entry name" value="P-loop containing nucleotide triphosphate hydrolases"/>
    <property type="match status" value="1"/>
</dbReference>
<dbReference type="Proteomes" id="UP000289805">
    <property type="component" value="Unassembled WGS sequence"/>
</dbReference>
<dbReference type="PROSITE" id="PS00211">
    <property type="entry name" value="ABC_TRANSPORTER_1"/>
    <property type="match status" value="1"/>
</dbReference>
<evidence type="ECO:0000313" key="9">
    <source>
        <dbReference type="Proteomes" id="UP000290517"/>
    </source>
</evidence>
<dbReference type="InterPro" id="IPR025302">
    <property type="entry name" value="DrrA1/2-like_C"/>
</dbReference>
<sequence length="349" mass="36984">MIHTRSLTKDFVVSRHETVHAVRGISLDIAPGELVAVLGPNGAGKTTTLRMLTTLIAPTSGSATVAGYDVVAHPAQVRHHIGYVGQGNAAGHNQRAVDELVTQGVVYGLDRRAARRRADELFEALDLTALRTRKVADLSGGQRRRLDVAMGLVHSPSLLFLDEPSTGLDPHNRANLWEHVLRMRADALATTCDPMTIVLTTHYLDEADTMAERVVVVDHGEVIADDTAEALKTNLAGDRVVLDATTPDDGARLARLVSRADGVREVETAGTQVTARAADGPALLPTLLRAADHGGVPVAAAQVHRPTLDDVFLALTGRSLRETATPDDPTTSTSAPTTESTTLSGKDAA</sequence>
<dbReference type="AlphaFoldDB" id="A0A4Q1KSW7"/>
<dbReference type="Proteomes" id="UP000290517">
    <property type="component" value="Unassembled WGS sequence"/>
</dbReference>
<gene>
    <name evidence="6" type="ORF">EQW73_16930</name>
    <name evidence="7" type="ORF">EQW78_14365</name>
</gene>
<feature type="compositionally biased region" description="Low complexity" evidence="4">
    <location>
        <begin position="322"/>
        <end position="342"/>
    </location>
</feature>
<keyword evidence="9" id="KW-1185">Reference proteome</keyword>
<accession>A0A4Q1KSW7</accession>
<dbReference type="PANTHER" id="PTHR43582:SF5">
    <property type="entry name" value="ABC TRANSPORTER"/>
    <property type="match status" value="1"/>
</dbReference>
<feature type="domain" description="ABC transporter" evidence="5">
    <location>
        <begin position="2"/>
        <end position="244"/>
    </location>
</feature>
<evidence type="ECO:0000256" key="1">
    <source>
        <dbReference type="ARBA" id="ARBA00022448"/>
    </source>
</evidence>
<feature type="region of interest" description="Disordered" evidence="4">
    <location>
        <begin position="320"/>
        <end position="349"/>
    </location>
</feature>
<reference evidence="8 9" key="1">
    <citation type="submission" date="2019-01" db="EMBL/GenBank/DDBJ databases">
        <title>Oerskovia turbata Genome sequencing and assembly.</title>
        <authorList>
            <person name="Dou T."/>
        </authorList>
    </citation>
    <scope>NUCLEOTIDE SEQUENCE [LARGE SCALE GENOMIC DNA]</scope>
    <source>
        <strain evidence="7 8">JCM12123</strain>
        <strain evidence="6 9">JCM3160</strain>
    </source>
</reference>
<dbReference type="Pfam" id="PF13732">
    <property type="entry name" value="DrrA1-3_C"/>
    <property type="match status" value="1"/>
</dbReference>
<organism evidence="7 8">
    <name type="scientific">Oerskovia turbata</name>
    <dbReference type="NCBI Taxonomy" id="1713"/>
    <lineage>
        <taxon>Bacteria</taxon>
        <taxon>Bacillati</taxon>
        <taxon>Actinomycetota</taxon>
        <taxon>Actinomycetes</taxon>
        <taxon>Micrococcales</taxon>
        <taxon>Cellulomonadaceae</taxon>
        <taxon>Oerskovia</taxon>
    </lineage>
</organism>
<evidence type="ECO:0000313" key="8">
    <source>
        <dbReference type="Proteomes" id="UP000289805"/>
    </source>
</evidence>
<keyword evidence="3 7" id="KW-0067">ATP-binding</keyword>